<name>A0A6J5KJY3_9CAUD</name>
<accession>A0A6J5KJY3</accession>
<dbReference type="EMBL" id="LR796162">
    <property type="protein sequence ID" value="CAB4122474.1"/>
    <property type="molecule type" value="Genomic_DNA"/>
</dbReference>
<proteinExistence type="predicted"/>
<sequence>MPFSLVPTPILELMLNESDHPKTEQAIEELNRLREIHCHLATHLIAVKQQTDASVAGIQSLLGEVEPSPAPKLPRR</sequence>
<evidence type="ECO:0000313" key="1">
    <source>
        <dbReference type="EMBL" id="CAB4122474.1"/>
    </source>
</evidence>
<protein>
    <submittedName>
        <fullName evidence="1">Uncharacterized protein</fullName>
    </submittedName>
</protein>
<organism evidence="1">
    <name type="scientific">uncultured Caudovirales phage</name>
    <dbReference type="NCBI Taxonomy" id="2100421"/>
    <lineage>
        <taxon>Viruses</taxon>
        <taxon>Duplodnaviria</taxon>
        <taxon>Heunggongvirae</taxon>
        <taxon>Uroviricota</taxon>
        <taxon>Caudoviricetes</taxon>
        <taxon>Peduoviridae</taxon>
        <taxon>Maltschvirus</taxon>
        <taxon>Maltschvirus maltsch</taxon>
    </lineage>
</organism>
<gene>
    <name evidence="1" type="ORF">UFOVP33_11</name>
</gene>
<reference evidence="1" key="1">
    <citation type="submission" date="2020-04" db="EMBL/GenBank/DDBJ databases">
        <authorList>
            <person name="Chiriac C."/>
            <person name="Salcher M."/>
            <person name="Ghai R."/>
            <person name="Kavagutti S V."/>
        </authorList>
    </citation>
    <scope>NUCLEOTIDE SEQUENCE</scope>
</reference>